<keyword evidence="2" id="KW-1185">Reference proteome</keyword>
<evidence type="ECO:0000313" key="1">
    <source>
        <dbReference type="EMBL" id="CAK0799710.1"/>
    </source>
</evidence>
<dbReference type="EMBL" id="CAUYUJ010002213">
    <property type="protein sequence ID" value="CAK0799710.1"/>
    <property type="molecule type" value="Genomic_DNA"/>
</dbReference>
<reference evidence="1" key="1">
    <citation type="submission" date="2023-10" db="EMBL/GenBank/DDBJ databases">
        <authorList>
            <person name="Chen Y."/>
            <person name="Shah S."/>
            <person name="Dougan E. K."/>
            <person name="Thang M."/>
            <person name="Chan C."/>
        </authorList>
    </citation>
    <scope>NUCLEOTIDE SEQUENCE [LARGE SCALE GENOMIC DNA]</scope>
</reference>
<proteinExistence type="predicted"/>
<gene>
    <name evidence="1" type="ORF">PCOR1329_LOCUS8072</name>
</gene>
<sequence>MLEMLSGNVPFDDKAAENDEKVVFAALVNGNPWSIGGKYRRSATPTLRPPLAPAARCRDVAVTSLSDGVGLGLAWAGETARFGRASSPRCRLLCPGGFSAHAHRCPCEFN</sequence>
<comment type="caution">
    <text evidence="1">The sequence shown here is derived from an EMBL/GenBank/DDBJ whole genome shotgun (WGS) entry which is preliminary data.</text>
</comment>
<evidence type="ECO:0008006" key="3">
    <source>
        <dbReference type="Google" id="ProtNLM"/>
    </source>
</evidence>
<dbReference type="Proteomes" id="UP001189429">
    <property type="component" value="Unassembled WGS sequence"/>
</dbReference>
<evidence type="ECO:0000313" key="2">
    <source>
        <dbReference type="Proteomes" id="UP001189429"/>
    </source>
</evidence>
<accession>A0ABN9Q5J6</accession>
<protein>
    <recommendedName>
        <fullName evidence="3">Protein kinase domain-containing protein</fullName>
    </recommendedName>
</protein>
<organism evidence="1 2">
    <name type="scientific">Prorocentrum cordatum</name>
    <dbReference type="NCBI Taxonomy" id="2364126"/>
    <lineage>
        <taxon>Eukaryota</taxon>
        <taxon>Sar</taxon>
        <taxon>Alveolata</taxon>
        <taxon>Dinophyceae</taxon>
        <taxon>Prorocentrales</taxon>
        <taxon>Prorocentraceae</taxon>
        <taxon>Prorocentrum</taxon>
    </lineage>
</organism>
<name>A0ABN9Q5J6_9DINO</name>